<feature type="chain" id="PRO_5002164856" description="SnoaL-like domain-containing protein" evidence="1">
    <location>
        <begin position="22"/>
        <end position="183"/>
    </location>
</feature>
<dbReference type="OrthoDB" id="3637354at2759"/>
<gene>
    <name evidence="2" type="ORF">OIDMADRAFT_52626</name>
</gene>
<keyword evidence="3" id="KW-1185">Reference proteome</keyword>
<dbReference type="InParanoid" id="A0A0C3H3P6"/>
<organism evidence="2 3">
    <name type="scientific">Oidiodendron maius (strain Zn)</name>
    <dbReference type="NCBI Taxonomy" id="913774"/>
    <lineage>
        <taxon>Eukaryota</taxon>
        <taxon>Fungi</taxon>
        <taxon>Dikarya</taxon>
        <taxon>Ascomycota</taxon>
        <taxon>Pezizomycotina</taxon>
        <taxon>Leotiomycetes</taxon>
        <taxon>Leotiomycetes incertae sedis</taxon>
        <taxon>Myxotrichaceae</taxon>
        <taxon>Oidiodendron</taxon>
    </lineage>
</organism>
<dbReference type="HOGENOM" id="CLU_123987_0_0_1"/>
<feature type="signal peptide" evidence="1">
    <location>
        <begin position="1"/>
        <end position="21"/>
    </location>
</feature>
<name>A0A0C3H3P6_OIDMZ</name>
<dbReference type="EMBL" id="KN832874">
    <property type="protein sequence ID" value="KIN02796.1"/>
    <property type="molecule type" value="Genomic_DNA"/>
</dbReference>
<keyword evidence="1" id="KW-0732">Signal</keyword>
<evidence type="ECO:0008006" key="4">
    <source>
        <dbReference type="Google" id="ProtNLM"/>
    </source>
</evidence>
<evidence type="ECO:0000313" key="3">
    <source>
        <dbReference type="Proteomes" id="UP000054321"/>
    </source>
</evidence>
<dbReference type="SUPFAM" id="SSF54427">
    <property type="entry name" value="NTF2-like"/>
    <property type="match status" value="1"/>
</dbReference>
<dbReference type="Gene3D" id="3.10.450.50">
    <property type="match status" value="1"/>
</dbReference>
<reference evidence="3" key="2">
    <citation type="submission" date="2015-01" db="EMBL/GenBank/DDBJ databases">
        <title>Evolutionary Origins and Diversification of the Mycorrhizal Mutualists.</title>
        <authorList>
            <consortium name="DOE Joint Genome Institute"/>
            <consortium name="Mycorrhizal Genomics Consortium"/>
            <person name="Kohler A."/>
            <person name="Kuo A."/>
            <person name="Nagy L.G."/>
            <person name="Floudas D."/>
            <person name="Copeland A."/>
            <person name="Barry K.W."/>
            <person name="Cichocki N."/>
            <person name="Veneault-Fourrey C."/>
            <person name="LaButti K."/>
            <person name="Lindquist E.A."/>
            <person name="Lipzen A."/>
            <person name="Lundell T."/>
            <person name="Morin E."/>
            <person name="Murat C."/>
            <person name="Riley R."/>
            <person name="Ohm R."/>
            <person name="Sun H."/>
            <person name="Tunlid A."/>
            <person name="Henrissat B."/>
            <person name="Grigoriev I.V."/>
            <person name="Hibbett D.S."/>
            <person name="Martin F."/>
        </authorList>
    </citation>
    <scope>NUCLEOTIDE SEQUENCE [LARGE SCALE GENOMIC DNA]</scope>
    <source>
        <strain evidence="3">Zn</strain>
    </source>
</reference>
<dbReference type="AlphaFoldDB" id="A0A0C3H3P6"/>
<sequence length="183" mass="19983">MSFPGLFALILALSCMPAITATSCRDTSPYSTQSHYEHVLSNYLNIWNGDLSLINSTFSPNISVHADRFPSPTGVGSVPLSATTSADFEAFAQRARNGWDKYTFVPYKWVAGENKIAVRWMLDAIMGANFTLAPTTLKQGDPLTYNGTDFLVLDECTGLIDEAHIAQDLITLFHNLGLTAVTV</sequence>
<reference evidence="2 3" key="1">
    <citation type="submission" date="2014-04" db="EMBL/GenBank/DDBJ databases">
        <authorList>
            <consortium name="DOE Joint Genome Institute"/>
            <person name="Kuo A."/>
            <person name="Martino E."/>
            <person name="Perotto S."/>
            <person name="Kohler A."/>
            <person name="Nagy L.G."/>
            <person name="Floudas D."/>
            <person name="Copeland A."/>
            <person name="Barry K.W."/>
            <person name="Cichocki N."/>
            <person name="Veneault-Fourrey C."/>
            <person name="LaButti K."/>
            <person name="Lindquist E.A."/>
            <person name="Lipzen A."/>
            <person name="Lundell T."/>
            <person name="Morin E."/>
            <person name="Murat C."/>
            <person name="Sun H."/>
            <person name="Tunlid A."/>
            <person name="Henrissat B."/>
            <person name="Grigoriev I.V."/>
            <person name="Hibbett D.S."/>
            <person name="Martin F."/>
            <person name="Nordberg H.P."/>
            <person name="Cantor M.N."/>
            <person name="Hua S.X."/>
        </authorList>
    </citation>
    <scope>NUCLEOTIDE SEQUENCE [LARGE SCALE GENOMIC DNA]</scope>
    <source>
        <strain evidence="2 3">Zn</strain>
    </source>
</reference>
<evidence type="ECO:0000313" key="2">
    <source>
        <dbReference type="EMBL" id="KIN02796.1"/>
    </source>
</evidence>
<protein>
    <recommendedName>
        <fullName evidence="4">SnoaL-like domain-containing protein</fullName>
    </recommendedName>
</protein>
<evidence type="ECO:0000256" key="1">
    <source>
        <dbReference type="SAM" id="SignalP"/>
    </source>
</evidence>
<dbReference type="Proteomes" id="UP000054321">
    <property type="component" value="Unassembled WGS sequence"/>
</dbReference>
<proteinExistence type="predicted"/>
<accession>A0A0C3H3P6</accession>
<dbReference type="InterPro" id="IPR032710">
    <property type="entry name" value="NTF2-like_dom_sf"/>
</dbReference>